<comment type="caution">
    <text evidence="2">The sequence shown here is derived from an EMBL/GenBank/DDBJ whole genome shotgun (WGS) entry which is preliminary data.</text>
</comment>
<gene>
    <name evidence="2" type="ORF">C8N45_102345</name>
</gene>
<dbReference type="EMBL" id="QBUD01000002">
    <property type="protein sequence ID" value="PUB17333.1"/>
    <property type="molecule type" value="Genomic_DNA"/>
</dbReference>
<protein>
    <submittedName>
        <fullName evidence="2">Uncharacterized protein YbjT (DUF2867 family)</fullName>
    </submittedName>
</protein>
<dbReference type="InterPro" id="IPR016040">
    <property type="entry name" value="NAD(P)-bd_dom"/>
</dbReference>
<sequence length="297" mass="32357">MKRVFIAGATGYLGRYLCAEYQRRGWYVIALVRKTTQAVPIAADQLVEAQATVPATLKGAMAGADLVVSCLGITRQAEGLGYWDVDYQANLNLLREAEQAGVGRFAYIHVLRAKDLSRVPMVAAKSAFVAELQRSPVPATIVAPTGYFSDMGDFLTMALSGRVWLFGDGSKQINPIHGADLAAATADAAETGIEWLDIGGPDAFTHKQLAELAFSSLGKPPRLTFLPDVVRRTVLRLLPCLRPRRINGPARFFLSALALDMVGRRHGTHHLQDYFQDSLAAAKAARVLQHPTERKES</sequence>
<dbReference type="SUPFAM" id="SSF51735">
    <property type="entry name" value="NAD(P)-binding Rossmann-fold domains"/>
    <property type="match status" value="1"/>
</dbReference>
<evidence type="ECO:0000313" key="2">
    <source>
        <dbReference type="EMBL" id="PUB17333.1"/>
    </source>
</evidence>
<reference evidence="2 3" key="1">
    <citation type="submission" date="2018-04" db="EMBL/GenBank/DDBJ databases">
        <title>Genomic Encyclopedia of Archaeal and Bacterial Type Strains, Phase II (KMG-II): from individual species to whole genera.</title>
        <authorList>
            <person name="Goeker M."/>
        </authorList>
    </citation>
    <scope>NUCLEOTIDE SEQUENCE [LARGE SCALE GENOMIC DNA]</scope>
    <source>
        <strain evidence="2 3">DSM 29955</strain>
    </source>
</reference>
<dbReference type="InterPro" id="IPR036291">
    <property type="entry name" value="NAD(P)-bd_dom_sf"/>
</dbReference>
<dbReference type="AlphaFoldDB" id="A0A2T6KM96"/>
<dbReference type="InterPro" id="IPR051207">
    <property type="entry name" value="ComplexI_NDUFA9_subunit"/>
</dbReference>
<accession>A0A2T6KM96</accession>
<dbReference type="GO" id="GO:0044877">
    <property type="term" value="F:protein-containing complex binding"/>
    <property type="evidence" value="ECO:0007669"/>
    <property type="project" value="TreeGrafter"/>
</dbReference>
<dbReference type="Proteomes" id="UP000244523">
    <property type="component" value="Unassembled WGS sequence"/>
</dbReference>
<evidence type="ECO:0000313" key="3">
    <source>
        <dbReference type="Proteomes" id="UP000244523"/>
    </source>
</evidence>
<feature type="domain" description="NAD(P)-binding" evidence="1">
    <location>
        <begin position="8"/>
        <end position="148"/>
    </location>
</feature>
<dbReference type="PANTHER" id="PTHR12126:SF11">
    <property type="entry name" value="NADH DEHYDROGENASE [UBIQUINONE] 1 ALPHA SUBCOMPLEX SUBUNIT 9, MITOCHONDRIAL"/>
    <property type="match status" value="1"/>
</dbReference>
<organism evidence="2 3">
    <name type="scientific">Yoonia sediminilitoris</name>
    <dbReference type="NCBI Taxonomy" id="1286148"/>
    <lineage>
        <taxon>Bacteria</taxon>
        <taxon>Pseudomonadati</taxon>
        <taxon>Pseudomonadota</taxon>
        <taxon>Alphaproteobacteria</taxon>
        <taxon>Rhodobacterales</taxon>
        <taxon>Paracoccaceae</taxon>
        <taxon>Yoonia</taxon>
    </lineage>
</organism>
<keyword evidence="3" id="KW-1185">Reference proteome</keyword>
<name>A0A2T6KM96_9RHOB</name>
<dbReference type="Gene3D" id="3.40.50.720">
    <property type="entry name" value="NAD(P)-binding Rossmann-like Domain"/>
    <property type="match status" value="1"/>
</dbReference>
<dbReference type="RefSeq" id="WP_108385473.1">
    <property type="nucleotide sequence ID" value="NZ_QBUD01000002.1"/>
</dbReference>
<evidence type="ECO:0000259" key="1">
    <source>
        <dbReference type="Pfam" id="PF13460"/>
    </source>
</evidence>
<proteinExistence type="predicted"/>
<dbReference type="OrthoDB" id="367683at2"/>
<dbReference type="CDD" id="cd05243">
    <property type="entry name" value="SDR_a5"/>
    <property type="match status" value="1"/>
</dbReference>
<dbReference type="Pfam" id="PF13460">
    <property type="entry name" value="NAD_binding_10"/>
    <property type="match status" value="1"/>
</dbReference>
<dbReference type="PANTHER" id="PTHR12126">
    <property type="entry name" value="NADH-UBIQUINONE OXIDOREDUCTASE 39 KDA SUBUNIT-RELATED"/>
    <property type="match status" value="1"/>
</dbReference>